<dbReference type="RefSeq" id="WP_201028250.1">
    <property type="nucleotide sequence ID" value="NZ_BCSX01000018.1"/>
</dbReference>
<dbReference type="NCBIfam" id="NF006091">
    <property type="entry name" value="PRK08243.1"/>
    <property type="match status" value="1"/>
</dbReference>
<dbReference type="InterPro" id="IPR050631">
    <property type="entry name" value="PheA/TfdB_FAD_monoxygenase"/>
</dbReference>
<dbReference type="GO" id="GO:0004497">
    <property type="term" value="F:monooxygenase activity"/>
    <property type="evidence" value="ECO:0007669"/>
    <property type="project" value="UniProtKB-KW"/>
</dbReference>
<dbReference type="STRING" id="146020.RMCB_1559"/>
<organism evidence="4 5">
    <name type="scientific">Mycolicibacterium brisbanense</name>
    <dbReference type="NCBI Taxonomy" id="146020"/>
    <lineage>
        <taxon>Bacteria</taxon>
        <taxon>Bacillati</taxon>
        <taxon>Actinomycetota</taxon>
        <taxon>Actinomycetes</taxon>
        <taxon>Mycobacteriales</taxon>
        <taxon>Mycobacteriaceae</taxon>
        <taxon>Mycolicibacterium</taxon>
    </lineage>
</organism>
<dbReference type="PRINTS" id="PR00420">
    <property type="entry name" value="RNGMNOXGNASE"/>
</dbReference>
<protein>
    <submittedName>
        <fullName evidence="4">4-hydroxybenzoate 3-monooxygenase</fullName>
    </submittedName>
</protein>
<evidence type="ECO:0000259" key="3">
    <source>
        <dbReference type="Pfam" id="PF01494"/>
    </source>
</evidence>
<keyword evidence="2" id="KW-0812">Transmembrane</keyword>
<sequence>MSRIDQNTVVVIIGAGVAGLTLANFLLRNGIDCIVLEKHSRKHVEQRQRAGSLDGRAVRMFREWGLAEVIEAETAHDDSDSEGMPLRIDGQERIWRALDVLDDEPGIFCPQQVLVGNLIEVFLRDGGDLRFEVDVALHGLDSQRPTVRYRHAAGADEVINCDFIAGCDGYRGISRQSIPAGTLTSYSYEHGYAWLAFLSAVRADPPAVMAVHSRGFAAQITRGPNLSRFYLQCPLTDGLEQWPDERIWIEVDARFGAPPAATGPITDKQIVPLSNVVHSPMQYRALYLLGDAAHLVSPMSAKGMSLALDDADAFARAVTQYVQKEDSVQLESYSQTRLGHIWDTQVHAVWITNVMHDAGDPSYAGEFRKRLARAELERMMLPLARSGA</sequence>
<keyword evidence="4" id="KW-0503">Monooxygenase</keyword>
<dbReference type="Gene3D" id="3.30.9.10">
    <property type="entry name" value="D-Amino Acid Oxidase, subunit A, domain 2"/>
    <property type="match status" value="1"/>
</dbReference>
<proteinExistence type="predicted"/>
<dbReference type="PANTHER" id="PTHR43476">
    <property type="entry name" value="3-(3-HYDROXY-PHENYL)PROPIONATE/3-HYDROXYCINNAMIC ACID HYDROXYLASE"/>
    <property type="match status" value="1"/>
</dbReference>
<accession>A0A100VWX6</accession>
<evidence type="ECO:0000256" key="1">
    <source>
        <dbReference type="ARBA" id="ARBA00023002"/>
    </source>
</evidence>
<evidence type="ECO:0000313" key="4">
    <source>
        <dbReference type="EMBL" id="GAS87463.1"/>
    </source>
</evidence>
<keyword evidence="1" id="KW-0560">Oxidoreductase</keyword>
<dbReference type="GO" id="GO:0071949">
    <property type="term" value="F:FAD binding"/>
    <property type="evidence" value="ECO:0007669"/>
    <property type="project" value="InterPro"/>
</dbReference>
<dbReference type="Proteomes" id="UP000069620">
    <property type="component" value="Unassembled WGS sequence"/>
</dbReference>
<gene>
    <name evidence="4" type="ORF">RMCB_1559</name>
</gene>
<dbReference type="SUPFAM" id="SSF54373">
    <property type="entry name" value="FAD-linked reductases, C-terminal domain"/>
    <property type="match status" value="1"/>
</dbReference>
<feature type="domain" description="FAD-binding" evidence="3">
    <location>
        <begin position="8"/>
        <end position="343"/>
    </location>
</feature>
<reference evidence="5" key="1">
    <citation type="journal article" date="2016" name="Genome Announc.">
        <title>Draft Genome Sequences of Five Rapidly Growing Mycobacterium Species, M. thermoresistibile, M. fortuitum subsp. acetamidolyticum, M. canariasense, M. brisbanense, and M. novocastrense.</title>
        <authorList>
            <person name="Katahira K."/>
            <person name="Ogura Y."/>
            <person name="Gotoh Y."/>
            <person name="Hayashi T."/>
        </authorList>
    </citation>
    <scope>NUCLEOTIDE SEQUENCE [LARGE SCALE GENOMIC DNA]</scope>
    <source>
        <strain evidence="5">JCM15654</strain>
    </source>
</reference>
<reference evidence="5" key="2">
    <citation type="submission" date="2016-02" db="EMBL/GenBank/DDBJ databases">
        <title>Draft genome sequence of five rapidly growing Mycobacterium species.</title>
        <authorList>
            <person name="Katahira K."/>
            <person name="Gotou Y."/>
            <person name="Iida K."/>
            <person name="Ogura Y."/>
            <person name="Hayashi T."/>
        </authorList>
    </citation>
    <scope>NUCLEOTIDE SEQUENCE [LARGE SCALE GENOMIC DNA]</scope>
    <source>
        <strain evidence="5">JCM15654</strain>
    </source>
</reference>
<evidence type="ECO:0000313" key="5">
    <source>
        <dbReference type="Proteomes" id="UP000069620"/>
    </source>
</evidence>
<dbReference type="AlphaFoldDB" id="A0A100VWX6"/>
<feature type="transmembrane region" description="Helical" evidence="2">
    <location>
        <begin position="7"/>
        <end position="27"/>
    </location>
</feature>
<keyword evidence="5" id="KW-1185">Reference proteome</keyword>
<evidence type="ECO:0000256" key="2">
    <source>
        <dbReference type="SAM" id="Phobius"/>
    </source>
</evidence>
<keyword evidence="2" id="KW-1133">Transmembrane helix</keyword>
<dbReference type="InterPro" id="IPR002938">
    <property type="entry name" value="FAD-bd"/>
</dbReference>
<comment type="caution">
    <text evidence="4">The sequence shown here is derived from an EMBL/GenBank/DDBJ whole genome shotgun (WGS) entry which is preliminary data.</text>
</comment>
<keyword evidence="2" id="KW-0472">Membrane</keyword>
<dbReference type="InterPro" id="IPR036188">
    <property type="entry name" value="FAD/NAD-bd_sf"/>
</dbReference>
<name>A0A100VWX6_9MYCO</name>
<dbReference type="PANTHER" id="PTHR43476:SF5">
    <property type="entry name" value="FAD-DEPENDENT MONOOXYGENASE"/>
    <property type="match status" value="1"/>
</dbReference>
<dbReference type="Gene3D" id="3.50.50.60">
    <property type="entry name" value="FAD/NAD(P)-binding domain"/>
    <property type="match status" value="1"/>
</dbReference>
<dbReference type="SUPFAM" id="SSF51905">
    <property type="entry name" value="FAD/NAD(P)-binding domain"/>
    <property type="match status" value="1"/>
</dbReference>
<dbReference type="EMBL" id="BCSX01000018">
    <property type="protein sequence ID" value="GAS87463.1"/>
    <property type="molecule type" value="Genomic_DNA"/>
</dbReference>
<dbReference type="Pfam" id="PF01494">
    <property type="entry name" value="FAD_binding_3"/>
    <property type="match status" value="1"/>
</dbReference>